<dbReference type="CDD" id="cd06251">
    <property type="entry name" value="M14_ASTE_ASPA-like"/>
    <property type="match status" value="1"/>
</dbReference>
<dbReference type="Pfam" id="PF24827">
    <property type="entry name" value="AstE_AspA_cat"/>
    <property type="match status" value="1"/>
</dbReference>
<keyword evidence="4" id="KW-0862">Zinc</keyword>
<dbReference type="EMBL" id="BAABBO010000007">
    <property type="protein sequence ID" value="GAA3954764.1"/>
    <property type="molecule type" value="Genomic_DNA"/>
</dbReference>
<proteinExistence type="predicted"/>
<evidence type="ECO:0000256" key="2">
    <source>
        <dbReference type="ARBA" id="ARBA00022723"/>
    </source>
</evidence>
<dbReference type="Gene3D" id="3.40.630.10">
    <property type="entry name" value="Zn peptidases"/>
    <property type="match status" value="1"/>
</dbReference>
<evidence type="ECO:0000259" key="5">
    <source>
        <dbReference type="Pfam" id="PF24827"/>
    </source>
</evidence>
<dbReference type="InterPro" id="IPR055438">
    <property type="entry name" value="AstE_AspA_cat"/>
</dbReference>
<evidence type="ECO:0000256" key="4">
    <source>
        <dbReference type="ARBA" id="ARBA00022833"/>
    </source>
</evidence>
<comment type="cofactor">
    <cofactor evidence="1">
        <name>Zn(2+)</name>
        <dbReference type="ChEBI" id="CHEBI:29105"/>
    </cofactor>
</comment>
<keyword evidence="3" id="KW-0378">Hydrolase</keyword>
<organism evidence="6 7">
    <name type="scientific">Allohahella marinimesophila</name>
    <dbReference type="NCBI Taxonomy" id="1054972"/>
    <lineage>
        <taxon>Bacteria</taxon>
        <taxon>Pseudomonadati</taxon>
        <taxon>Pseudomonadota</taxon>
        <taxon>Gammaproteobacteria</taxon>
        <taxon>Oceanospirillales</taxon>
        <taxon>Hahellaceae</taxon>
        <taxon>Allohahella</taxon>
    </lineage>
</organism>
<reference evidence="7" key="1">
    <citation type="journal article" date="2019" name="Int. J. Syst. Evol. Microbiol.">
        <title>The Global Catalogue of Microorganisms (GCM) 10K type strain sequencing project: providing services to taxonomists for standard genome sequencing and annotation.</title>
        <authorList>
            <consortium name="The Broad Institute Genomics Platform"/>
            <consortium name="The Broad Institute Genome Sequencing Center for Infectious Disease"/>
            <person name="Wu L."/>
            <person name="Ma J."/>
        </authorList>
    </citation>
    <scope>NUCLEOTIDE SEQUENCE [LARGE SCALE GENOMIC DNA]</scope>
    <source>
        <strain evidence="7">JCM 17555</strain>
    </source>
</reference>
<comment type="caution">
    <text evidence="6">The sequence shown here is derived from an EMBL/GenBank/DDBJ whole genome shotgun (WGS) entry which is preliminary data.</text>
</comment>
<dbReference type="PIRSF" id="PIRSF039012">
    <property type="entry name" value="ASP"/>
    <property type="match status" value="1"/>
</dbReference>
<keyword evidence="2" id="KW-0479">Metal-binding</keyword>
<sequence>MLKAGSFEFLDEVVAPGTRKIFNLAIGGLYTQKDISVPIAVVHGKVPGPRLLVCAAIHGDELNGIEIVRRVLHSSWLNNVRGTLIAVPVVNVLGCIQRTRYLPDRRDLNRCFPGSMDGSLAGRIAHIFNTKVLQSATHAIDLHTGAIDRSNLPQIRVHLASPKAEEMAHAFGAPVIVNAPIRDGSLRGTGEDLGIPIITYEAGEALRYEEQSIAGGVRGVRRVMESLGMLTMRKRGRKIVKPVVARSSAWIRAPESGFLTLYCSLGDRIRADETIGMICGPLDDEGVLIKAPHSGIVIGRTNLPLAYEGEAVYHIARFDKVTEAVDVVGEFQTHMQERSAEQFTPIQNA</sequence>
<evidence type="ECO:0000313" key="7">
    <source>
        <dbReference type="Proteomes" id="UP001501337"/>
    </source>
</evidence>
<dbReference type="SUPFAM" id="SSF53187">
    <property type="entry name" value="Zn-dependent exopeptidases"/>
    <property type="match status" value="1"/>
</dbReference>
<feature type="domain" description="Succinylglutamate desuccinylase/Aspartoacylase catalytic" evidence="5">
    <location>
        <begin position="47"/>
        <end position="225"/>
    </location>
</feature>
<dbReference type="InterPro" id="IPR043795">
    <property type="entry name" value="N-alpha-Ac-DABA-like"/>
</dbReference>
<dbReference type="PANTHER" id="PTHR37326">
    <property type="entry name" value="BLL3975 PROTEIN"/>
    <property type="match status" value="1"/>
</dbReference>
<dbReference type="InterPro" id="IPR053138">
    <property type="entry name" value="N-alpha-Ac-DABA_deacetylase"/>
</dbReference>
<name>A0ABP7NXV9_9GAMM</name>
<dbReference type="Proteomes" id="UP001501337">
    <property type="component" value="Unassembled WGS sequence"/>
</dbReference>
<evidence type="ECO:0000313" key="6">
    <source>
        <dbReference type="EMBL" id="GAA3954764.1"/>
    </source>
</evidence>
<evidence type="ECO:0000256" key="1">
    <source>
        <dbReference type="ARBA" id="ARBA00001947"/>
    </source>
</evidence>
<dbReference type="RefSeq" id="WP_344804273.1">
    <property type="nucleotide sequence ID" value="NZ_BAABBO010000007.1"/>
</dbReference>
<dbReference type="PANTHER" id="PTHR37326:SF2">
    <property type="entry name" value="SUCCINYLGLUTAMATE DESUCCINYLASE_ASPARTOACYLASE FAMILY PROTEIN"/>
    <property type="match status" value="1"/>
</dbReference>
<gene>
    <name evidence="6" type="ORF">GCM10022278_11750</name>
</gene>
<protein>
    <submittedName>
        <fullName evidence="6">Succinylglutamate desuccinylase/aspartoacylase family protein</fullName>
    </submittedName>
</protein>
<keyword evidence="7" id="KW-1185">Reference proteome</keyword>
<accession>A0ABP7NXV9</accession>
<evidence type="ECO:0000256" key="3">
    <source>
        <dbReference type="ARBA" id="ARBA00022801"/>
    </source>
</evidence>